<keyword evidence="3" id="KW-1003">Cell membrane</keyword>
<evidence type="ECO:0000256" key="4">
    <source>
        <dbReference type="ARBA" id="ARBA00022737"/>
    </source>
</evidence>
<dbReference type="Pfam" id="PF12796">
    <property type="entry name" value="Ank_2"/>
    <property type="match status" value="1"/>
</dbReference>
<dbReference type="PROSITE" id="PS50330">
    <property type="entry name" value="UIM"/>
    <property type="match status" value="1"/>
</dbReference>
<keyword evidence="8" id="KW-0175">Coiled coil</keyword>
<evidence type="ECO:0000256" key="5">
    <source>
        <dbReference type="ARBA" id="ARBA00023136"/>
    </source>
</evidence>
<evidence type="ECO:0000256" key="1">
    <source>
        <dbReference type="ARBA" id="ARBA00004236"/>
    </source>
</evidence>
<dbReference type="WBParaSite" id="jg11941">
    <property type="protein sequence ID" value="jg11941"/>
    <property type="gene ID" value="jg11941"/>
</dbReference>
<comment type="function">
    <text evidence="6">Ubiquitin-binding protein that specifically recognizes and binds 'Lys-63'-linked ubiquitin. Does not bind 'Lys-48'-linked ubiquitin. Positively regulates the internalization of ligand-activated EGFR by binding to the Ub moiety of ubiquitinated EGFR at the cell membrane.</text>
</comment>
<evidence type="ECO:0000313" key="12">
    <source>
        <dbReference type="WBParaSite" id="jg11941"/>
    </source>
</evidence>
<dbReference type="SUPFAM" id="SSF48403">
    <property type="entry name" value="Ankyrin repeat"/>
    <property type="match status" value="1"/>
</dbReference>
<keyword evidence="4" id="KW-0677">Repeat</keyword>
<name>A0A915CT31_9BILA</name>
<dbReference type="InterPro" id="IPR003903">
    <property type="entry name" value="UIM_dom"/>
</dbReference>
<sequence length="669" mass="77000">MSREGETSDEASPYPLHQAVFENNVPLLNNLLNELQESLAEKINELDQQGRSPIMLATVLNHVECAEMLLKAGADANSQNKDMWCLSHEAIAINDFDYLKQVLHYRDYQRAQQTSLILLELKKSLKDSDDFFVEMHWEFTSWLRFIKNMCPSDTYKIYKSGSNIRIDASILDFESKCRWKKGNNQSFIFRFTDDENAEIIFANVQVINLNRKPQLEDFEPLDDVVAEKLVSPTTTTYIDVDNIGFERSKSSGLFSWIGSSDKEEEVEGYTCRVFNASNVEIVTKTRVDHLSEESKTRNAQDNNKPMSFLGLFEKKKADSSKDSPDQDQNDIYGGLTAKEYLSSPPENTLRIGKKKQEVVRSNAFNASLWLAETFPLNLREQIFPVIDLMAVRNAKFSRLKSFIQLQLPSGFPVRITQVTFCKVNEPPAEELAEGDPELDVQGLPVFRLNPSLFQVPDNYKTHQLQYISTQAGGRMYNAVDIDDDYVYLLERFMAEDSPESSNYRQQMQFAIEESIAMASQQQPPKHNQQDTQQAVAVENISDADEDLERALKISQEEEQKKRGRGTMAKNEGPVRVCRNEPGTNREEWCRWKKFNSFDEMDSTLNVQQWIQQCILIDFKDVDTILNCPKGVEEGVWKYEHLRQFCMELNGLAVLLQVSEFYFKIEKVEV</sequence>
<dbReference type="PANTHER" id="PTHR12447">
    <property type="entry name" value="ANKYRIN REPEAT DOMAIN-CONTAINING PROTEIN 13"/>
    <property type="match status" value="1"/>
</dbReference>
<evidence type="ECO:0000256" key="9">
    <source>
        <dbReference type="SAM" id="MobiDB-lite"/>
    </source>
</evidence>
<dbReference type="InterPro" id="IPR036703">
    <property type="entry name" value="MOB_kinase_act_sf"/>
</dbReference>
<feature type="repeat" description="ANK" evidence="7">
    <location>
        <begin position="49"/>
        <end position="81"/>
    </location>
</feature>
<evidence type="ECO:0000259" key="10">
    <source>
        <dbReference type="Pfam" id="PF11904"/>
    </source>
</evidence>
<keyword evidence="5" id="KW-0472">Membrane</keyword>
<evidence type="ECO:0000256" key="3">
    <source>
        <dbReference type="ARBA" id="ARBA00022475"/>
    </source>
</evidence>
<dbReference type="Pfam" id="PF11904">
    <property type="entry name" value="ANKRD13_C"/>
    <property type="match status" value="1"/>
</dbReference>
<accession>A0A915CT31</accession>
<proteinExistence type="predicted"/>
<evidence type="ECO:0000256" key="6">
    <source>
        <dbReference type="ARBA" id="ARBA00024956"/>
    </source>
</evidence>
<dbReference type="Proteomes" id="UP000887574">
    <property type="component" value="Unplaced"/>
</dbReference>
<protein>
    <submittedName>
        <fullName evidence="12">ANK_REP_REGION domain-containing protein</fullName>
    </submittedName>
</protein>
<dbReference type="PROSITE" id="PS50088">
    <property type="entry name" value="ANK_REPEAT"/>
    <property type="match status" value="1"/>
</dbReference>
<keyword evidence="7" id="KW-0040">ANK repeat</keyword>
<dbReference type="SUPFAM" id="SSF101152">
    <property type="entry name" value="Mob1/phocein"/>
    <property type="match status" value="1"/>
</dbReference>
<feature type="coiled-coil region" evidence="8">
    <location>
        <begin position="25"/>
        <end position="52"/>
    </location>
</feature>
<evidence type="ECO:0000313" key="11">
    <source>
        <dbReference type="Proteomes" id="UP000887574"/>
    </source>
</evidence>
<dbReference type="PANTHER" id="PTHR12447:SF31">
    <property type="entry name" value="LD31969P"/>
    <property type="match status" value="1"/>
</dbReference>
<dbReference type="InterPro" id="IPR002110">
    <property type="entry name" value="Ankyrin_rpt"/>
</dbReference>
<evidence type="ECO:0000256" key="7">
    <source>
        <dbReference type="PROSITE-ProRule" id="PRU00023"/>
    </source>
</evidence>
<dbReference type="SMART" id="SM00248">
    <property type="entry name" value="ANK"/>
    <property type="match status" value="2"/>
</dbReference>
<dbReference type="InterPro" id="IPR055285">
    <property type="entry name" value="ANKRD13_C"/>
</dbReference>
<feature type="region of interest" description="Disordered" evidence="9">
    <location>
        <begin position="556"/>
        <end position="577"/>
    </location>
</feature>
<comment type="subcellular location">
    <subcellularLocation>
        <location evidence="1">Cell membrane</location>
    </subcellularLocation>
    <subcellularLocation>
        <location evidence="2">Late endosome</location>
    </subcellularLocation>
</comment>
<reference evidence="12" key="1">
    <citation type="submission" date="2022-11" db="UniProtKB">
        <authorList>
            <consortium name="WormBaseParasite"/>
        </authorList>
    </citation>
    <scope>IDENTIFICATION</scope>
</reference>
<dbReference type="GO" id="GO:0005770">
    <property type="term" value="C:late endosome"/>
    <property type="evidence" value="ECO:0007669"/>
    <property type="project" value="UniProtKB-SubCell"/>
</dbReference>
<organism evidence="11 12">
    <name type="scientific">Ditylenchus dipsaci</name>
    <dbReference type="NCBI Taxonomy" id="166011"/>
    <lineage>
        <taxon>Eukaryota</taxon>
        <taxon>Metazoa</taxon>
        <taxon>Ecdysozoa</taxon>
        <taxon>Nematoda</taxon>
        <taxon>Chromadorea</taxon>
        <taxon>Rhabditida</taxon>
        <taxon>Tylenchina</taxon>
        <taxon>Tylenchomorpha</taxon>
        <taxon>Sphaerularioidea</taxon>
        <taxon>Anguinidae</taxon>
        <taxon>Anguininae</taxon>
        <taxon>Ditylenchus</taxon>
    </lineage>
</organism>
<evidence type="ECO:0000256" key="8">
    <source>
        <dbReference type="SAM" id="Coils"/>
    </source>
</evidence>
<dbReference type="PROSITE" id="PS50297">
    <property type="entry name" value="ANK_REP_REGION"/>
    <property type="match status" value="1"/>
</dbReference>
<keyword evidence="11" id="KW-1185">Reference proteome</keyword>
<evidence type="ECO:0000256" key="2">
    <source>
        <dbReference type="ARBA" id="ARBA00004603"/>
    </source>
</evidence>
<dbReference type="Gene3D" id="1.25.40.20">
    <property type="entry name" value="Ankyrin repeat-containing domain"/>
    <property type="match status" value="1"/>
</dbReference>
<dbReference type="AlphaFoldDB" id="A0A915CT31"/>
<dbReference type="GO" id="GO:0005886">
    <property type="term" value="C:plasma membrane"/>
    <property type="evidence" value="ECO:0007669"/>
    <property type="project" value="UniProtKB-SubCell"/>
</dbReference>
<dbReference type="InterPro" id="IPR036770">
    <property type="entry name" value="Ankyrin_rpt-contain_sf"/>
</dbReference>
<feature type="domain" description="Ankyrin repeat" evidence="10">
    <location>
        <begin position="165"/>
        <end position="459"/>
    </location>
</feature>
<dbReference type="InterPro" id="IPR021832">
    <property type="entry name" value="ANKRD13"/>
</dbReference>